<dbReference type="AlphaFoldDB" id="A0A8D9E929"/>
<proteinExistence type="predicted"/>
<evidence type="ECO:0000256" key="1">
    <source>
        <dbReference type="SAM" id="MobiDB-lite"/>
    </source>
</evidence>
<evidence type="ECO:0000313" key="2">
    <source>
        <dbReference type="EMBL" id="CAG6745031.1"/>
    </source>
</evidence>
<dbReference type="EMBL" id="HBUF01482191">
    <property type="protein sequence ID" value="CAG6745031.1"/>
    <property type="molecule type" value="Transcribed_RNA"/>
</dbReference>
<reference evidence="2" key="1">
    <citation type="submission" date="2021-05" db="EMBL/GenBank/DDBJ databases">
        <authorList>
            <person name="Alioto T."/>
            <person name="Alioto T."/>
            <person name="Gomez Garrido J."/>
        </authorList>
    </citation>
    <scope>NUCLEOTIDE SEQUENCE</scope>
</reference>
<name>A0A8D9E929_9HEMI</name>
<accession>A0A8D9E929</accession>
<sequence length="108" mass="12085">MIGNNNNLKKKSSYTPPYSIRHPPLNPSERQTLLGDSILSFLNKDINIKQNMINHIHIIVHSVPHHTFTPIISSNKHTFTGCSLGPLTFNKESFGVSKITPFFGILSC</sequence>
<feature type="region of interest" description="Disordered" evidence="1">
    <location>
        <begin position="1"/>
        <end position="26"/>
    </location>
</feature>
<protein>
    <submittedName>
        <fullName evidence="2">Uncharacterized protein</fullName>
    </submittedName>
</protein>
<organism evidence="2">
    <name type="scientific">Cacopsylla melanoneura</name>
    <dbReference type="NCBI Taxonomy" id="428564"/>
    <lineage>
        <taxon>Eukaryota</taxon>
        <taxon>Metazoa</taxon>
        <taxon>Ecdysozoa</taxon>
        <taxon>Arthropoda</taxon>
        <taxon>Hexapoda</taxon>
        <taxon>Insecta</taxon>
        <taxon>Pterygota</taxon>
        <taxon>Neoptera</taxon>
        <taxon>Paraneoptera</taxon>
        <taxon>Hemiptera</taxon>
        <taxon>Sternorrhyncha</taxon>
        <taxon>Psylloidea</taxon>
        <taxon>Psyllidae</taxon>
        <taxon>Psyllinae</taxon>
        <taxon>Cacopsylla</taxon>
    </lineage>
</organism>